<dbReference type="eggNOG" id="ENOG50310W5">
    <property type="taxonomic scope" value="Bacteria"/>
</dbReference>
<keyword evidence="3" id="KW-1185">Reference proteome</keyword>
<feature type="transmembrane region" description="Helical" evidence="1">
    <location>
        <begin position="7"/>
        <end position="31"/>
    </location>
</feature>
<keyword evidence="1" id="KW-0812">Transmembrane</keyword>
<dbReference type="Proteomes" id="UP000184047">
    <property type="component" value="Unassembled WGS sequence"/>
</dbReference>
<evidence type="ECO:0000256" key="1">
    <source>
        <dbReference type="SAM" id="Phobius"/>
    </source>
</evidence>
<dbReference type="EMBL" id="FQWT01000001">
    <property type="protein sequence ID" value="SHG73989.1"/>
    <property type="molecule type" value="Genomic_DNA"/>
</dbReference>
<name>A0A1M5MAR2_9FLAO</name>
<gene>
    <name evidence="2" type="ORF">SAMN05421866_1378</name>
</gene>
<organism evidence="2 3">
    <name type="scientific">Chryseobacterium oranimense</name>
    <dbReference type="NCBI Taxonomy" id="421058"/>
    <lineage>
        <taxon>Bacteria</taxon>
        <taxon>Pseudomonadati</taxon>
        <taxon>Bacteroidota</taxon>
        <taxon>Flavobacteriia</taxon>
        <taxon>Flavobacteriales</taxon>
        <taxon>Weeksellaceae</taxon>
        <taxon>Chryseobacterium group</taxon>
        <taxon>Chryseobacterium</taxon>
    </lineage>
</organism>
<feature type="transmembrane region" description="Helical" evidence="1">
    <location>
        <begin position="51"/>
        <end position="73"/>
    </location>
</feature>
<dbReference type="RefSeq" id="WP_073061148.1">
    <property type="nucleotide sequence ID" value="NZ_FQWT01000001.1"/>
</dbReference>
<evidence type="ECO:0000313" key="2">
    <source>
        <dbReference type="EMBL" id="SHG73989.1"/>
    </source>
</evidence>
<feature type="transmembrane region" description="Helical" evidence="1">
    <location>
        <begin position="149"/>
        <end position="175"/>
    </location>
</feature>
<evidence type="ECO:0000313" key="3">
    <source>
        <dbReference type="Proteomes" id="UP000184047"/>
    </source>
</evidence>
<reference evidence="3" key="1">
    <citation type="submission" date="2016-11" db="EMBL/GenBank/DDBJ databases">
        <authorList>
            <person name="Varghese N."/>
            <person name="Submissions S."/>
        </authorList>
    </citation>
    <scope>NUCLEOTIDE SEQUENCE [LARGE SCALE GENOMIC DNA]</scope>
    <source>
        <strain evidence="3">DSM 19055</strain>
    </source>
</reference>
<sequence length="176" mass="20263">MLKKNDFLNILEWSCCLYVSGIMILFGAGKYSQFNHSVNEKFKGMKIMWEFYSYSKPFVVTLGIFEILGALLLFIPKTRIIGCLFLTSLLINVILQDYFYEVPAIFGALTLQLIVFFILWLNRTPLINGIRAFTTVSKRINSGNQIKQIIYIVLGALLIFVIMFYLIAFLLNAFIL</sequence>
<dbReference type="AlphaFoldDB" id="A0A1M5MAR2"/>
<protein>
    <submittedName>
        <fullName evidence="2">DoxX-like family protein</fullName>
    </submittedName>
</protein>
<proteinExistence type="predicted"/>
<feature type="transmembrane region" description="Helical" evidence="1">
    <location>
        <begin position="80"/>
        <end position="98"/>
    </location>
</feature>
<dbReference type="OrthoDB" id="654744at2"/>
<accession>A0A1M5MAR2</accession>
<keyword evidence="1" id="KW-0472">Membrane</keyword>
<feature type="transmembrane region" description="Helical" evidence="1">
    <location>
        <begin position="104"/>
        <end position="121"/>
    </location>
</feature>
<keyword evidence="1" id="KW-1133">Transmembrane helix</keyword>